<dbReference type="InterPro" id="IPR036890">
    <property type="entry name" value="HATPase_C_sf"/>
</dbReference>
<name>A0ABT1P6T5_9ACTN</name>
<keyword evidence="1" id="KW-0808">Transferase</keyword>
<dbReference type="EMBL" id="JANFNH010000002">
    <property type="protein sequence ID" value="MCQ4041091.1"/>
    <property type="molecule type" value="Genomic_DNA"/>
</dbReference>
<dbReference type="GO" id="GO:0005524">
    <property type="term" value="F:ATP binding"/>
    <property type="evidence" value="ECO:0007669"/>
    <property type="project" value="UniProtKB-KW"/>
</dbReference>
<gene>
    <name evidence="3" type="ORF">NON19_03390</name>
</gene>
<evidence type="ECO:0000256" key="1">
    <source>
        <dbReference type="ARBA" id="ARBA00022527"/>
    </source>
</evidence>
<evidence type="ECO:0000259" key="2">
    <source>
        <dbReference type="Pfam" id="PF13581"/>
    </source>
</evidence>
<dbReference type="Gene3D" id="3.30.565.10">
    <property type="entry name" value="Histidine kinase-like ATPase, C-terminal domain"/>
    <property type="match status" value="1"/>
</dbReference>
<dbReference type="PANTHER" id="PTHR35526:SF3">
    <property type="entry name" value="ANTI-SIGMA-F FACTOR RSBW"/>
    <property type="match status" value="1"/>
</dbReference>
<dbReference type="RefSeq" id="WP_255925058.1">
    <property type="nucleotide sequence ID" value="NZ_JANFNH010000002.1"/>
</dbReference>
<dbReference type="Pfam" id="PF13581">
    <property type="entry name" value="HATPase_c_2"/>
    <property type="match status" value="1"/>
</dbReference>
<evidence type="ECO:0000313" key="4">
    <source>
        <dbReference type="Proteomes" id="UP001206206"/>
    </source>
</evidence>
<dbReference type="Proteomes" id="UP001206206">
    <property type="component" value="Unassembled WGS sequence"/>
</dbReference>
<dbReference type="CDD" id="cd16936">
    <property type="entry name" value="HATPase_RsbW-like"/>
    <property type="match status" value="1"/>
</dbReference>
<reference evidence="3 4" key="1">
    <citation type="submission" date="2022-06" db="EMBL/GenBank/DDBJ databases">
        <title>Draft genome sequence of type strain Streptomyces rubrisoli DSM 42083.</title>
        <authorList>
            <person name="Duangmal K."/>
            <person name="Klaysubun C."/>
        </authorList>
    </citation>
    <scope>NUCLEOTIDE SEQUENCE [LARGE SCALE GENOMIC DNA]</scope>
    <source>
        <strain evidence="3 4">DSM 42083</strain>
    </source>
</reference>
<evidence type="ECO:0000313" key="3">
    <source>
        <dbReference type="EMBL" id="MCQ4041091.1"/>
    </source>
</evidence>
<feature type="domain" description="Histidine kinase/HSP90-like ATPase" evidence="2">
    <location>
        <begin position="24"/>
        <end position="139"/>
    </location>
</feature>
<dbReference type="PANTHER" id="PTHR35526">
    <property type="entry name" value="ANTI-SIGMA-F FACTOR RSBW-RELATED"/>
    <property type="match status" value="1"/>
</dbReference>
<proteinExistence type="predicted"/>
<keyword evidence="3" id="KW-0547">Nucleotide-binding</keyword>
<dbReference type="InterPro" id="IPR003594">
    <property type="entry name" value="HATPase_dom"/>
</dbReference>
<organism evidence="3 4">
    <name type="scientific">Streptantibioticus rubrisoli</name>
    <dbReference type="NCBI Taxonomy" id="1387313"/>
    <lineage>
        <taxon>Bacteria</taxon>
        <taxon>Bacillati</taxon>
        <taxon>Actinomycetota</taxon>
        <taxon>Actinomycetes</taxon>
        <taxon>Kitasatosporales</taxon>
        <taxon>Streptomycetaceae</taxon>
        <taxon>Streptantibioticus</taxon>
    </lineage>
</organism>
<comment type="caution">
    <text evidence="3">The sequence shown here is derived from an EMBL/GenBank/DDBJ whole genome shotgun (WGS) entry which is preliminary data.</text>
</comment>
<keyword evidence="1" id="KW-0723">Serine/threonine-protein kinase</keyword>
<accession>A0ABT1P6T5</accession>
<sequence>MAAIGVVDSHMPLLSWRRAYGARDPDAIAAARDFAVEFLEHARRVLRAPLADRVFQDVQLVVSELVTNTAKYAPGPCAVSLALAPGGIDVTVCDSNPSVPRSAPQDPDRVGRHGLEIAAALSEYMFTWRHAAGKCVRARIALS</sequence>
<dbReference type="InterPro" id="IPR050267">
    <property type="entry name" value="Anti-sigma-factor_SerPK"/>
</dbReference>
<dbReference type="SUPFAM" id="SSF55874">
    <property type="entry name" value="ATPase domain of HSP90 chaperone/DNA topoisomerase II/histidine kinase"/>
    <property type="match status" value="1"/>
</dbReference>
<protein>
    <submittedName>
        <fullName evidence="3">ATP-binding protein</fullName>
    </submittedName>
</protein>
<keyword evidence="1" id="KW-0418">Kinase</keyword>
<keyword evidence="4" id="KW-1185">Reference proteome</keyword>
<keyword evidence="3" id="KW-0067">ATP-binding</keyword>